<dbReference type="EMBL" id="KV429105">
    <property type="protein sequence ID" value="KZT65451.1"/>
    <property type="molecule type" value="Genomic_DNA"/>
</dbReference>
<name>A0A165MB51_9APHY</name>
<dbReference type="Gene3D" id="4.10.280.50">
    <property type="match status" value="1"/>
</dbReference>
<feature type="modified residue" description="N6-(pyridoxal phosphate)lysine" evidence="7">
    <location>
        <position position="297"/>
    </location>
</feature>
<dbReference type="PANTHER" id="PTHR43321:SF3">
    <property type="entry name" value="GLUTAMATE DECARBOXYLASE"/>
    <property type="match status" value="1"/>
</dbReference>
<dbReference type="InterPro" id="IPR015421">
    <property type="entry name" value="PyrdxlP-dep_Trfase_major"/>
</dbReference>
<dbReference type="STRING" id="1314783.A0A165MB51"/>
<evidence type="ECO:0000256" key="3">
    <source>
        <dbReference type="ARBA" id="ARBA00012421"/>
    </source>
</evidence>
<keyword evidence="4 7" id="KW-0663">Pyridoxal phosphate</keyword>
<dbReference type="Proteomes" id="UP000076727">
    <property type="component" value="Unassembled WGS sequence"/>
</dbReference>
<comment type="similarity">
    <text evidence="2 8">Belongs to the group II decarboxylase family.</text>
</comment>
<dbReference type="Gene3D" id="3.40.640.10">
    <property type="entry name" value="Type I PLP-dependent aspartate aminotransferase-like (Major domain)"/>
    <property type="match status" value="1"/>
</dbReference>
<dbReference type="FunFam" id="4.10.280.50:FF:000001">
    <property type="entry name" value="Glutamate decarboxylase"/>
    <property type="match status" value="1"/>
</dbReference>
<keyword evidence="12" id="KW-1185">Reference proteome</keyword>
<accession>A0A165MB51</accession>
<evidence type="ECO:0000256" key="7">
    <source>
        <dbReference type="PIRSR" id="PIRSR602129-50"/>
    </source>
</evidence>
<dbReference type="Pfam" id="PF00282">
    <property type="entry name" value="Pyridoxal_deC"/>
    <property type="match status" value="1"/>
</dbReference>
<feature type="region of interest" description="Disordered" evidence="10">
    <location>
        <begin position="1"/>
        <end position="30"/>
    </location>
</feature>
<proteinExistence type="inferred from homology"/>
<keyword evidence="5 8" id="KW-0456">Lyase</keyword>
<dbReference type="GO" id="GO:0004351">
    <property type="term" value="F:glutamate decarboxylase activity"/>
    <property type="evidence" value="ECO:0007669"/>
    <property type="project" value="UniProtKB-EC"/>
</dbReference>
<dbReference type="AlphaFoldDB" id="A0A165MB51"/>
<evidence type="ECO:0000256" key="1">
    <source>
        <dbReference type="ARBA" id="ARBA00001933"/>
    </source>
</evidence>
<dbReference type="InterPro" id="IPR015424">
    <property type="entry name" value="PyrdxlP-dep_Trfase"/>
</dbReference>
<reference evidence="11 12" key="1">
    <citation type="journal article" date="2016" name="Mol. Biol. Evol.">
        <title>Comparative Genomics of Early-Diverging Mushroom-Forming Fungi Provides Insights into the Origins of Lignocellulose Decay Capabilities.</title>
        <authorList>
            <person name="Nagy L.G."/>
            <person name="Riley R."/>
            <person name="Tritt A."/>
            <person name="Adam C."/>
            <person name="Daum C."/>
            <person name="Floudas D."/>
            <person name="Sun H."/>
            <person name="Yadav J.S."/>
            <person name="Pangilinan J."/>
            <person name="Larsson K.H."/>
            <person name="Matsuura K."/>
            <person name="Barry K."/>
            <person name="Labutti K."/>
            <person name="Kuo R."/>
            <person name="Ohm R.A."/>
            <person name="Bhattacharya S.S."/>
            <person name="Shirouzu T."/>
            <person name="Yoshinaga Y."/>
            <person name="Martin F.M."/>
            <person name="Grigoriev I.V."/>
            <person name="Hibbett D.S."/>
        </authorList>
    </citation>
    <scope>NUCLEOTIDE SEQUENCE [LARGE SCALE GENOMIC DNA]</scope>
    <source>
        <strain evidence="11 12">L-15889</strain>
    </source>
</reference>
<dbReference type="GO" id="GO:0030170">
    <property type="term" value="F:pyridoxal phosphate binding"/>
    <property type="evidence" value="ECO:0007669"/>
    <property type="project" value="InterPro"/>
</dbReference>
<dbReference type="EC" id="4.1.1.15" evidence="3 9"/>
<dbReference type="FunFam" id="3.40.640.10:FF:000017">
    <property type="entry name" value="Glutamate decarboxylase"/>
    <property type="match status" value="1"/>
</dbReference>
<organism evidence="11 12">
    <name type="scientific">Daedalea quercina L-15889</name>
    <dbReference type="NCBI Taxonomy" id="1314783"/>
    <lineage>
        <taxon>Eukaryota</taxon>
        <taxon>Fungi</taxon>
        <taxon>Dikarya</taxon>
        <taxon>Basidiomycota</taxon>
        <taxon>Agaricomycotina</taxon>
        <taxon>Agaricomycetes</taxon>
        <taxon>Polyporales</taxon>
        <taxon>Fomitopsis</taxon>
    </lineage>
</organism>
<evidence type="ECO:0000313" key="11">
    <source>
        <dbReference type="EMBL" id="KZT65451.1"/>
    </source>
</evidence>
<dbReference type="OrthoDB" id="5152799at2759"/>
<dbReference type="NCBIfam" id="TIGR01788">
    <property type="entry name" value="Glu-decarb-GAD"/>
    <property type="match status" value="1"/>
</dbReference>
<evidence type="ECO:0000313" key="12">
    <source>
        <dbReference type="Proteomes" id="UP000076727"/>
    </source>
</evidence>
<evidence type="ECO:0000256" key="8">
    <source>
        <dbReference type="RuleBase" id="RU000382"/>
    </source>
</evidence>
<evidence type="ECO:0000256" key="9">
    <source>
        <dbReference type="RuleBase" id="RU361171"/>
    </source>
</evidence>
<dbReference type="PANTHER" id="PTHR43321">
    <property type="entry name" value="GLUTAMATE DECARBOXYLASE"/>
    <property type="match status" value="1"/>
</dbReference>
<sequence length="535" mass="59848">MVLSKHLNADNLMKDARDHPNRKHVHSSTNHQIMHPYGARYGTELIPKYKLPRKGTTADATYQLIHDELTLDGTPSLNLASFVHTWMPRQADQLMMENISKNLIDQDEYPMTQVIHTRCISILADLWHAPHSSSAVGTATTGSSEAIQLGGLAMKRLWQEKRKAAGKSIHEPGPNIVMGANAQVALEKFARYFDVEARLVPISEESKYRLDAKKAMEYVDENTIGVYVILGSTYTGHYEPVEEMARLLDEYEAKTGISVPIHVDGASGGFIAPFATPNLKWDFRIPRVVSINTSGHKFGLSYVGVGWVVWRSTEYLPKDLIFELHYLGSVEYSFSLNFSRPAHPIIAQYFNFLHLGYEGYRAVALDDLKNARLLSRALEKTGMFTVLSDIHRPADGILNAAKQTFDQEDIESYVPGLPVVAFRFTESFKAENPDVQQVWVQTLLRAKGWIVPNYELAPGLQDVQILRVVVRESVSAVMIDRLVADIIEITEQLAKTDSPVHALNTLEHRKTVEGYHGKLDAGSGSKSSGTYAKQC</sequence>
<dbReference type="GO" id="GO:0006538">
    <property type="term" value="P:L-glutamate catabolic process"/>
    <property type="evidence" value="ECO:0007669"/>
    <property type="project" value="TreeGrafter"/>
</dbReference>
<gene>
    <name evidence="11" type="ORF">DAEQUDRAFT_731384</name>
</gene>
<dbReference type="InterPro" id="IPR010107">
    <property type="entry name" value="Glutamate_decarboxylase"/>
</dbReference>
<dbReference type="Gene3D" id="3.90.1150.160">
    <property type="match status" value="1"/>
</dbReference>
<keyword evidence="9" id="KW-0210">Decarboxylase</keyword>
<evidence type="ECO:0000256" key="6">
    <source>
        <dbReference type="ARBA" id="ARBA00048868"/>
    </source>
</evidence>
<evidence type="ECO:0000256" key="10">
    <source>
        <dbReference type="SAM" id="MobiDB-lite"/>
    </source>
</evidence>
<evidence type="ECO:0000256" key="4">
    <source>
        <dbReference type="ARBA" id="ARBA00022898"/>
    </source>
</evidence>
<dbReference type="InterPro" id="IPR002129">
    <property type="entry name" value="PyrdxlP-dep_de-COase"/>
</dbReference>
<comment type="catalytic activity">
    <reaction evidence="6 9">
        <text>L-glutamate + H(+) = 4-aminobutanoate + CO2</text>
        <dbReference type="Rhea" id="RHEA:17785"/>
        <dbReference type="ChEBI" id="CHEBI:15378"/>
        <dbReference type="ChEBI" id="CHEBI:16526"/>
        <dbReference type="ChEBI" id="CHEBI:29985"/>
        <dbReference type="ChEBI" id="CHEBI:59888"/>
        <dbReference type="EC" id="4.1.1.15"/>
    </reaction>
</comment>
<evidence type="ECO:0000256" key="5">
    <source>
        <dbReference type="ARBA" id="ARBA00023239"/>
    </source>
</evidence>
<dbReference type="SUPFAM" id="SSF53383">
    <property type="entry name" value="PLP-dependent transferases"/>
    <property type="match status" value="1"/>
</dbReference>
<protein>
    <recommendedName>
        <fullName evidence="3 9">Glutamate decarboxylase</fullName>
        <ecNumber evidence="3 9">4.1.1.15</ecNumber>
    </recommendedName>
</protein>
<comment type="cofactor">
    <cofactor evidence="1 7 8">
        <name>pyridoxal 5'-phosphate</name>
        <dbReference type="ChEBI" id="CHEBI:597326"/>
    </cofactor>
</comment>
<dbReference type="GO" id="GO:0005829">
    <property type="term" value="C:cytosol"/>
    <property type="evidence" value="ECO:0007669"/>
    <property type="project" value="TreeGrafter"/>
</dbReference>
<evidence type="ECO:0000256" key="2">
    <source>
        <dbReference type="ARBA" id="ARBA00009533"/>
    </source>
</evidence>